<organism evidence="1 2">
    <name type="scientific">Dactylosporangium salmoneum</name>
    <dbReference type="NCBI Taxonomy" id="53361"/>
    <lineage>
        <taxon>Bacteria</taxon>
        <taxon>Bacillati</taxon>
        <taxon>Actinomycetota</taxon>
        <taxon>Actinomycetes</taxon>
        <taxon>Micromonosporales</taxon>
        <taxon>Micromonosporaceae</taxon>
        <taxon>Dactylosporangium</taxon>
    </lineage>
</organism>
<proteinExistence type="predicted"/>
<name>A0ABN3GGL0_9ACTN</name>
<keyword evidence="2" id="KW-1185">Reference proteome</keyword>
<gene>
    <name evidence="1" type="ORF">GCM10010170_039210</name>
</gene>
<dbReference type="EMBL" id="BAAARV010000029">
    <property type="protein sequence ID" value="GAA2349934.1"/>
    <property type="molecule type" value="Genomic_DNA"/>
</dbReference>
<evidence type="ECO:0000313" key="1">
    <source>
        <dbReference type="EMBL" id="GAA2349934.1"/>
    </source>
</evidence>
<evidence type="ECO:0000313" key="2">
    <source>
        <dbReference type="Proteomes" id="UP001501444"/>
    </source>
</evidence>
<protein>
    <submittedName>
        <fullName evidence="1">Uncharacterized protein</fullName>
    </submittedName>
</protein>
<accession>A0ABN3GGL0</accession>
<sequence>MATPSSWPTTPLDAAEKAFLMLAEAPSHVPFDARGFDGLPDRVLPLDQLRRLLLASGTGRAVRDAVWRELVVRARRDGPVWRVAAVGMAMPGLRRQAGLLAAGWHGDTHDLDAELLVGFMERLASVDVDEPRICGRLVDAGVRAARKIRVAESDAVLIRSGTPGSLLPIRPWDHPDLVLARAVATAVIDRDEARLIAGTRLDHETLARVAGELGISPQTASDWRARAERRLQQAIAGGELSFVPLRSRRHRGRGRRVGSLLGARAVAAAVSASQQQALVGKTSDRMAAGVRAPGIVAAPA</sequence>
<dbReference type="Proteomes" id="UP001501444">
    <property type="component" value="Unassembled WGS sequence"/>
</dbReference>
<reference evidence="1 2" key="1">
    <citation type="journal article" date="2019" name="Int. J. Syst. Evol. Microbiol.">
        <title>The Global Catalogue of Microorganisms (GCM) 10K type strain sequencing project: providing services to taxonomists for standard genome sequencing and annotation.</title>
        <authorList>
            <consortium name="The Broad Institute Genomics Platform"/>
            <consortium name="The Broad Institute Genome Sequencing Center for Infectious Disease"/>
            <person name="Wu L."/>
            <person name="Ma J."/>
        </authorList>
    </citation>
    <scope>NUCLEOTIDE SEQUENCE [LARGE SCALE GENOMIC DNA]</scope>
    <source>
        <strain evidence="1 2">JCM 3272</strain>
    </source>
</reference>
<comment type="caution">
    <text evidence="1">The sequence shown here is derived from an EMBL/GenBank/DDBJ whole genome shotgun (WGS) entry which is preliminary data.</text>
</comment>